<keyword evidence="4" id="KW-1185">Reference proteome</keyword>
<protein>
    <submittedName>
        <fullName evidence="3">MerR family transcriptional regulator</fullName>
    </submittedName>
</protein>
<dbReference type="SMART" id="SM00422">
    <property type="entry name" value="HTH_MERR"/>
    <property type="match status" value="1"/>
</dbReference>
<keyword evidence="1" id="KW-0238">DNA-binding</keyword>
<proteinExistence type="predicted"/>
<evidence type="ECO:0000313" key="3">
    <source>
        <dbReference type="EMBL" id="KWW21505.1"/>
    </source>
</evidence>
<dbReference type="GO" id="GO:0003700">
    <property type="term" value="F:DNA-binding transcription factor activity"/>
    <property type="evidence" value="ECO:0007669"/>
    <property type="project" value="InterPro"/>
</dbReference>
<name>A0A109N106_9BACI</name>
<evidence type="ECO:0000256" key="1">
    <source>
        <dbReference type="ARBA" id="ARBA00023125"/>
    </source>
</evidence>
<dbReference type="AlphaFoldDB" id="A0A109N106"/>
<dbReference type="PANTHER" id="PTHR30204">
    <property type="entry name" value="REDOX-CYCLING DRUG-SENSING TRANSCRIPTIONAL ACTIVATOR SOXR"/>
    <property type="match status" value="1"/>
</dbReference>
<dbReference type="InterPro" id="IPR047057">
    <property type="entry name" value="MerR_fam"/>
</dbReference>
<dbReference type="RefSeq" id="WP_061141853.1">
    <property type="nucleotide sequence ID" value="NZ_LNNH01000012.1"/>
</dbReference>
<dbReference type="PROSITE" id="PS50937">
    <property type="entry name" value="HTH_MERR_2"/>
    <property type="match status" value="1"/>
</dbReference>
<dbReference type="EMBL" id="LNNH01000012">
    <property type="protein sequence ID" value="KWW21505.1"/>
    <property type="molecule type" value="Genomic_DNA"/>
</dbReference>
<evidence type="ECO:0000313" key="4">
    <source>
        <dbReference type="Proteomes" id="UP000064189"/>
    </source>
</evidence>
<dbReference type="PRINTS" id="PR00040">
    <property type="entry name" value="HTHMERR"/>
</dbReference>
<sequence>MYTISEVGQKLGISTHALRYYEKEEIITPERNAQGIRQYTDSHLKWMEFVKKLRETQMPIEQIKKYTQLFKEGDHTSMDRLNLLENHRRSIEAQIETLKVTEAMLDKKITAYKQHLSTLNPSNS</sequence>
<dbReference type="CDD" id="cd01109">
    <property type="entry name" value="HTH_YyaN"/>
    <property type="match status" value="1"/>
</dbReference>
<reference evidence="3 4" key="1">
    <citation type="submission" date="2015-11" db="EMBL/GenBank/DDBJ databases">
        <title>Genome Sequence of Bacillus simplex strain VanAntwerpen2.</title>
        <authorList>
            <person name="Couger M.B."/>
        </authorList>
    </citation>
    <scope>NUCLEOTIDE SEQUENCE [LARGE SCALE GENOMIC DNA]</scope>
    <source>
        <strain evidence="3 4">VanAntwerpen02</strain>
    </source>
</reference>
<evidence type="ECO:0000259" key="2">
    <source>
        <dbReference type="PROSITE" id="PS50937"/>
    </source>
</evidence>
<feature type="domain" description="HTH merR-type" evidence="2">
    <location>
        <begin position="1"/>
        <end position="69"/>
    </location>
</feature>
<dbReference type="SUPFAM" id="SSF46955">
    <property type="entry name" value="Putative DNA-binding domain"/>
    <property type="match status" value="1"/>
</dbReference>
<organism evidence="3 4">
    <name type="scientific">Peribacillus simplex</name>
    <dbReference type="NCBI Taxonomy" id="1478"/>
    <lineage>
        <taxon>Bacteria</taxon>
        <taxon>Bacillati</taxon>
        <taxon>Bacillota</taxon>
        <taxon>Bacilli</taxon>
        <taxon>Bacillales</taxon>
        <taxon>Bacillaceae</taxon>
        <taxon>Peribacillus</taxon>
    </lineage>
</organism>
<dbReference type="Gene3D" id="1.10.1660.10">
    <property type="match status" value="1"/>
</dbReference>
<comment type="caution">
    <text evidence="3">The sequence shown here is derived from an EMBL/GenBank/DDBJ whole genome shotgun (WGS) entry which is preliminary data.</text>
</comment>
<dbReference type="Pfam" id="PF13411">
    <property type="entry name" value="MerR_1"/>
    <property type="match status" value="1"/>
</dbReference>
<dbReference type="Proteomes" id="UP000064189">
    <property type="component" value="Unassembled WGS sequence"/>
</dbReference>
<dbReference type="InterPro" id="IPR000551">
    <property type="entry name" value="MerR-type_HTH_dom"/>
</dbReference>
<dbReference type="PANTHER" id="PTHR30204:SF82">
    <property type="entry name" value="TRANSCRIPTIONAL REGULATOR, MERR FAMILY"/>
    <property type="match status" value="1"/>
</dbReference>
<accession>A0A109N106</accession>
<gene>
    <name evidence="3" type="ORF">AS888_17665</name>
</gene>
<dbReference type="InterPro" id="IPR009061">
    <property type="entry name" value="DNA-bd_dom_put_sf"/>
</dbReference>
<dbReference type="GO" id="GO:0003677">
    <property type="term" value="F:DNA binding"/>
    <property type="evidence" value="ECO:0007669"/>
    <property type="project" value="UniProtKB-KW"/>
</dbReference>